<evidence type="ECO:0000256" key="7">
    <source>
        <dbReference type="RuleBase" id="RU361153"/>
    </source>
</evidence>
<dbReference type="InterPro" id="IPR017853">
    <property type="entry name" value="GH"/>
</dbReference>
<evidence type="ECO:0000256" key="5">
    <source>
        <dbReference type="ARBA" id="ARBA00023295"/>
    </source>
</evidence>
<keyword evidence="5 7" id="KW-0326">Glycosidase</keyword>
<protein>
    <submittedName>
        <fullName evidence="9">Aryl-phospho-beta-D-glucosidase BglC, GH1 family</fullName>
    </submittedName>
</protein>
<dbReference type="GO" id="GO:0005576">
    <property type="term" value="C:extracellular region"/>
    <property type="evidence" value="ECO:0007669"/>
    <property type="project" value="TreeGrafter"/>
</dbReference>
<dbReference type="AlphaFoldDB" id="A0A1M5GC56"/>
<dbReference type="InterPro" id="IPR050386">
    <property type="entry name" value="Glycosyl_hydrolase_5"/>
</dbReference>
<dbReference type="InterPro" id="IPR001547">
    <property type="entry name" value="Glyco_hydro_5"/>
</dbReference>
<feature type="domain" description="Glycoside hydrolase family 5" evidence="8">
    <location>
        <begin position="54"/>
        <end position="345"/>
    </location>
</feature>
<dbReference type="OrthoDB" id="9800955at2"/>
<evidence type="ECO:0000256" key="2">
    <source>
        <dbReference type="ARBA" id="ARBA00022801"/>
    </source>
</evidence>
<keyword evidence="4" id="KW-0119">Carbohydrate metabolism</keyword>
<reference evidence="9 10" key="1">
    <citation type="submission" date="2016-11" db="EMBL/GenBank/DDBJ databases">
        <authorList>
            <person name="Jaros S."/>
            <person name="Januszkiewicz K."/>
            <person name="Wedrychowicz H."/>
        </authorList>
    </citation>
    <scope>NUCLEOTIDE SEQUENCE [LARGE SCALE GENOMIC DNA]</scope>
    <source>
        <strain evidence="9 10">DSM 26910</strain>
    </source>
</reference>
<dbReference type="Gene3D" id="3.20.20.80">
    <property type="entry name" value="Glycosidases"/>
    <property type="match status" value="1"/>
</dbReference>
<evidence type="ECO:0000256" key="4">
    <source>
        <dbReference type="ARBA" id="ARBA00023277"/>
    </source>
</evidence>
<comment type="similarity">
    <text evidence="1 7">Belongs to the glycosyl hydrolase 5 (cellulase A) family.</text>
</comment>
<dbReference type="GO" id="GO:0009986">
    <property type="term" value="C:cell surface"/>
    <property type="evidence" value="ECO:0007669"/>
    <property type="project" value="TreeGrafter"/>
</dbReference>
<evidence type="ECO:0000256" key="3">
    <source>
        <dbReference type="ARBA" id="ARBA00023001"/>
    </source>
</evidence>
<dbReference type="Proteomes" id="UP000184164">
    <property type="component" value="Unassembled WGS sequence"/>
</dbReference>
<organism evidence="9 10">
    <name type="scientific">Mariniphaga anaerophila</name>
    <dbReference type="NCBI Taxonomy" id="1484053"/>
    <lineage>
        <taxon>Bacteria</taxon>
        <taxon>Pseudomonadati</taxon>
        <taxon>Bacteroidota</taxon>
        <taxon>Bacteroidia</taxon>
        <taxon>Marinilabiliales</taxon>
        <taxon>Prolixibacteraceae</taxon>
        <taxon>Mariniphaga</taxon>
    </lineage>
</organism>
<dbReference type="Pfam" id="PF00150">
    <property type="entry name" value="Cellulase"/>
    <property type="match status" value="1"/>
</dbReference>
<dbReference type="SUPFAM" id="SSF51445">
    <property type="entry name" value="(Trans)glycosidases"/>
    <property type="match status" value="1"/>
</dbReference>
<evidence type="ECO:0000256" key="6">
    <source>
        <dbReference type="ARBA" id="ARBA00023326"/>
    </source>
</evidence>
<dbReference type="RefSeq" id="WP_073003578.1">
    <property type="nucleotide sequence ID" value="NZ_FQUM01000019.1"/>
</dbReference>
<dbReference type="GO" id="GO:0030245">
    <property type="term" value="P:cellulose catabolic process"/>
    <property type="evidence" value="ECO:0007669"/>
    <property type="project" value="UniProtKB-KW"/>
</dbReference>
<sequence length="381" mass="44052">MKRRNFIRTTGVAAAGTGLAGSITAGNFLGSTKNKLPRWKGFNLLDYFSPFKGVPNYVTTDDDLKWMADWGFDFVRLPMAYPRYVKHTPFKNITPDNVLNFDENELDKIQQLVERANKYGLHMSLNLHRAPGFCVNAGFYEPYNLWQDEEAQDAFYQHWSMWAKRFSHLSPKQISFDLVNEPCTREDMNDQFSQRGSIPGELYRAVAKKAMETIRKHNPDHLVIADGNNVGADVIPEIFDLNIGQSCRGYFPHYVSHYRASWVWKNPEDAPKPVWPGEIDGQHFSRKNLEEFYAPWIDAVKKGVGVHCGECGCYRETPHEVFLAWFGDVLDVLTQYGIGYALWNFRGDFGIMDSGRKDVEYEDWHGHKLDRKLLQLLQKYK</sequence>
<evidence type="ECO:0000259" key="8">
    <source>
        <dbReference type="Pfam" id="PF00150"/>
    </source>
</evidence>
<dbReference type="EMBL" id="FQUM01000019">
    <property type="protein sequence ID" value="SHG01323.1"/>
    <property type="molecule type" value="Genomic_DNA"/>
</dbReference>
<keyword evidence="3" id="KW-0136">Cellulose degradation</keyword>
<gene>
    <name evidence="9" type="ORF">SAMN05444274_1199</name>
</gene>
<evidence type="ECO:0000313" key="10">
    <source>
        <dbReference type="Proteomes" id="UP000184164"/>
    </source>
</evidence>
<accession>A0A1M5GC56</accession>
<dbReference type="GO" id="GO:0008422">
    <property type="term" value="F:beta-glucosidase activity"/>
    <property type="evidence" value="ECO:0007669"/>
    <property type="project" value="TreeGrafter"/>
</dbReference>
<evidence type="ECO:0000313" key="9">
    <source>
        <dbReference type="EMBL" id="SHG01323.1"/>
    </source>
</evidence>
<keyword evidence="6" id="KW-0624">Polysaccharide degradation</keyword>
<dbReference type="PANTHER" id="PTHR31297:SF41">
    <property type="entry name" value="ENDOGLUCANASE, PUTATIVE (AFU_ORTHOLOGUE AFUA_5G01830)-RELATED"/>
    <property type="match status" value="1"/>
</dbReference>
<name>A0A1M5GC56_9BACT</name>
<evidence type="ECO:0000256" key="1">
    <source>
        <dbReference type="ARBA" id="ARBA00005641"/>
    </source>
</evidence>
<dbReference type="PANTHER" id="PTHR31297">
    <property type="entry name" value="GLUCAN ENDO-1,6-BETA-GLUCOSIDASE B"/>
    <property type="match status" value="1"/>
</dbReference>
<proteinExistence type="inferred from homology"/>
<keyword evidence="10" id="KW-1185">Reference proteome</keyword>
<keyword evidence="2 7" id="KW-0378">Hydrolase</keyword>
<dbReference type="STRING" id="1484053.SAMN05444274_1199"/>